<sequence>GWVNTTVRQTCAVKVRNHTCAKCAVKDSARVPTSSPTAESTAATGPSGAPAVSTASSAGWTYSATERRTLGSRSNFEKNTYVKALYSVFSTARPVHVALKYCDFKYFHVNN</sequence>
<name>A0A8C3ANJ4_CYCLU</name>
<evidence type="ECO:0000313" key="2">
    <source>
        <dbReference type="Ensembl" id="ENSCLMP00005044620.1"/>
    </source>
</evidence>
<dbReference type="GeneTree" id="ENSGT00940000178069"/>
<reference evidence="2" key="2">
    <citation type="submission" date="2025-09" db="UniProtKB">
        <authorList>
            <consortium name="Ensembl"/>
        </authorList>
    </citation>
    <scope>IDENTIFICATION</scope>
</reference>
<protein>
    <submittedName>
        <fullName evidence="2">Uncharacterized protein</fullName>
    </submittedName>
</protein>
<dbReference type="Ensembl" id="ENSCLMT00005046189.1">
    <property type="protein sequence ID" value="ENSCLMP00005044620.1"/>
    <property type="gene ID" value="ENSCLMG00005020605.1"/>
</dbReference>
<evidence type="ECO:0000256" key="1">
    <source>
        <dbReference type="SAM" id="MobiDB-lite"/>
    </source>
</evidence>
<feature type="compositionally biased region" description="Low complexity" evidence="1">
    <location>
        <begin position="32"/>
        <end position="49"/>
    </location>
</feature>
<dbReference type="AlphaFoldDB" id="A0A8C3ANJ4"/>
<accession>A0A8C3ANJ4</accession>
<feature type="region of interest" description="Disordered" evidence="1">
    <location>
        <begin position="28"/>
        <end position="57"/>
    </location>
</feature>
<proteinExistence type="predicted"/>
<reference evidence="2" key="1">
    <citation type="submission" date="2025-08" db="UniProtKB">
        <authorList>
            <consortium name="Ensembl"/>
        </authorList>
    </citation>
    <scope>IDENTIFICATION</scope>
</reference>
<keyword evidence="3" id="KW-1185">Reference proteome</keyword>
<organism evidence="2 3">
    <name type="scientific">Cyclopterus lumpus</name>
    <name type="common">Lumpsucker</name>
    <dbReference type="NCBI Taxonomy" id="8103"/>
    <lineage>
        <taxon>Eukaryota</taxon>
        <taxon>Metazoa</taxon>
        <taxon>Chordata</taxon>
        <taxon>Craniata</taxon>
        <taxon>Vertebrata</taxon>
        <taxon>Euteleostomi</taxon>
        <taxon>Actinopterygii</taxon>
        <taxon>Neopterygii</taxon>
        <taxon>Teleostei</taxon>
        <taxon>Neoteleostei</taxon>
        <taxon>Acanthomorphata</taxon>
        <taxon>Eupercaria</taxon>
        <taxon>Perciformes</taxon>
        <taxon>Cottioidei</taxon>
        <taxon>Cottales</taxon>
        <taxon>Cyclopteridae</taxon>
        <taxon>Cyclopterus</taxon>
    </lineage>
</organism>
<dbReference type="Proteomes" id="UP000694565">
    <property type="component" value="Unplaced"/>
</dbReference>
<evidence type="ECO:0000313" key="3">
    <source>
        <dbReference type="Proteomes" id="UP000694565"/>
    </source>
</evidence>